<gene>
    <name evidence="1" type="ORF">GS601_10615</name>
</gene>
<reference evidence="1" key="1">
    <citation type="submission" date="2019-12" db="EMBL/GenBank/DDBJ databases">
        <title>High-Quality draft genome sequences of three cyanobacteria isolated from the limestone walls of the Old Cathedral of Coimbra.</title>
        <authorList>
            <person name="Tiago I."/>
            <person name="Soares F."/>
            <person name="Portugal A."/>
        </authorList>
    </citation>
    <scope>NUCLEOTIDE SEQUENCE</scope>
    <source>
        <strain evidence="1">A</strain>
    </source>
</reference>
<dbReference type="Proteomes" id="UP000646053">
    <property type="component" value="Unassembled WGS sequence"/>
</dbReference>
<name>A0A8J7Z071_9CYAN</name>
<dbReference type="EMBL" id="WVIE01000010">
    <property type="protein sequence ID" value="NDJ17737.1"/>
    <property type="molecule type" value="Genomic_DNA"/>
</dbReference>
<organism evidence="1 2">
    <name type="scientific">Myxacorys almedinensis A</name>
    <dbReference type="NCBI Taxonomy" id="2690445"/>
    <lineage>
        <taxon>Bacteria</taxon>
        <taxon>Bacillati</taxon>
        <taxon>Cyanobacteriota</taxon>
        <taxon>Cyanophyceae</taxon>
        <taxon>Leptolyngbyales</taxon>
        <taxon>Leptolyngbyaceae</taxon>
        <taxon>Myxacorys</taxon>
        <taxon>Myxacorys almedinensis</taxon>
    </lineage>
</organism>
<accession>A0A8J7Z071</accession>
<dbReference type="AlphaFoldDB" id="A0A8J7Z071"/>
<evidence type="ECO:0000313" key="2">
    <source>
        <dbReference type="Proteomes" id="UP000646053"/>
    </source>
</evidence>
<sequence length="135" mass="15170">MSYTAMVMLPTAALVSLEQVEAKLRSALNSTVAGQSGAIEVFREETQLTLFINDWSLYIWADASPTVLEETQSIVELFGCDRTDQAELATYGFRFDISCDADPDLEYFDDYVRVLKAMKEFPQAVVFDPEAESFI</sequence>
<evidence type="ECO:0000313" key="1">
    <source>
        <dbReference type="EMBL" id="NDJ17737.1"/>
    </source>
</evidence>
<dbReference type="RefSeq" id="WP_162423254.1">
    <property type="nucleotide sequence ID" value="NZ_WVIE01000010.1"/>
</dbReference>
<proteinExistence type="predicted"/>
<comment type="caution">
    <text evidence="1">The sequence shown here is derived from an EMBL/GenBank/DDBJ whole genome shotgun (WGS) entry which is preliminary data.</text>
</comment>
<keyword evidence="2" id="KW-1185">Reference proteome</keyword>
<protein>
    <submittedName>
        <fullName evidence="1">Uncharacterized protein</fullName>
    </submittedName>
</protein>